<protein>
    <submittedName>
        <fullName evidence="2">Uncharacterized protein</fullName>
    </submittedName>
</protein>
<comment type="caution">
    <text evidence="2">The sequence shown here is derived from an EMBL/GenBank/DDBJ whole genome shotgun (WGS) entry which is preliminary data.</text>
</comment>
<evidence type="ECO:0000313" key="2">
    <source>
        <dbReference type="EMBL" id="OXA79535.1"/>
    </source>
</evidence>
<keyword evidence="3" id="KW-1185">Reference proteome</keyword>
<sequence>MKKLICLLLLIQCGFIIAQTKTVVTQYGEKLNISPYANNGLTASDGYIQLGGTLMKSSVLTTTSAYTLAIQGLQAGAATDNVLVSDANGVLKYVSRANFGGDNLGDHSATKDLLMNGKNINNAANITATGKTSTQTAQISQGLDGLAPGTGYVATSADNAGNIIWKPLANIPGSSSIAFFVQSSGKSSAGAPTSSPSAVPGLTNISYTAPATGKLILQLAAYTWLSYTSYQMSATLAFTNTQINLLSNGSTIATGMSTPMGSFNIGTNPECTTLLTRINVVKGTKYNFTVSISDFYNSANTPGSCGGTYSWEGNTCPSTLMGTLIPD</sequence>
<accession>A0ABX4BQX5</accession>
<feature type="signal peptide" evidence="1">
    <location>
        <begin position="1"/>
        <end position="18"/>
    </location>
</feature>
<organism evidence="2 3">
    <name type="scientific">Flavobacterium frigidimaris</name>
    <dbReference type="NCBI Taxonomy" id="262320"/>
    <lineage>
        <taxon>Bacteria</taxon>
        <taxon>Pseudomonadati</taxon>
        <taxon>Bacteroidota</taxon>
        <taxon>Flavobacteriia</taxon>
        <taxon>Flavobacteriales</taxon>
        <taxon>Flavobacteriaceae</taxon>
        <taxon>Flavobacterium</taxon>
    </lineage>
</organism>
<evidence type="ECO:0000313" key="3">
    <source>
        <dbReference type="Proteomes" id="UP000198382"/>
    </source>
</evidence>
<proteinExistence type="predicted"/>
<evidence type="ECO:0000256" key="1">
    <source>
        <dbReference type="SAM" id="SignalP"/>
    </source>
</evidence>
<name>A0ABX4BQX5_FLAFR</name>
<keyword evidence="1" id="KW-0732">Signal</keyword>
<dbReference type="EMBL" id="MUGV01000016">
    <property type="protein sequence ID" value="OXA79535.1"/>
    <property type="molecule type" value="Genomic_DNA"/>
</dbReference>
<feature type="chain" id="PRO_5047269583" evidence="1">
    <location>
        <begin position="19"/>
        <end position="327"/>
    </location>
</feature>
<dbReference type="Proteomes" id="UP000198382">
    <property type="component" value="Unassembled WGS sequence"/>
</dbReference>
<reference evidence="2 3" key="1">
    <citation type="submission" date="2016-11" db="EMBL/GenBank/DDBJ databases">
        <title>Whole genomes of Flavobacteriaceae.</title>
        <authorList>
            <person name="Stine C."/>
            <person name="Li C."/>
            <person name="Tadesse D."/>
        </authorList>
    </citation>
    <scope>NUCLEOTIDE SEQUENCE [LARGE SCALE GENOMIC DNA]</scope>
    <source>
        <strain evidence="2 3">DSM 15937</strain>
    </source>
</reference>
<gene>
    <name evidence="2" type="ORF">B0A65_09180</name>
</gene>